<evidence type="ECO:0000259" key="2">
    <source>
        <dbReference type="Pfam" id="PF00646"/>
    </source>
</evidence>
<gene>
    <name evidence="3" type="ORF">K461DRAFT_282800</name>
</gene>
<sequence>MQGKTTVDDNSVTPSQHVRLEHPPPQHAPPAKRARLGGSGGMKEIPLELMETILRYLSREDAKSMRCLCKDIERKVSPTFFRSIVVPFNSELQDMVHRDAGALKGICHGKGKGTTSDDIFRITYQPRLPWFDREPGKDDTFRGHGYKVFQGFGEHIRNFGMSFEVTADDLRKPPTKQILDDHVGYHGDYCWPPADYRRFEQLESLEKTADDSHLRDAMRNLKNVQALGLSLNNGCGYLASAPTHDFRPSIFGAVFPPAGVDTSDWSHSSTAGVIPWEDDLDSDSGSDTDFAAFLREEAIVPPNFNFRDDFVFPRGRAARRRVFNRLNYHEQRIPFALPMEEQLRLVFTAQMLDPPFRVESTRMIEQSQPGAVAHSLFQRLRTQYSAVTARRMDRVALERLIMSLGGQHDRLWQGLVFRAMSILGWRGDWQYPGVDFVGRITRHLDAIGQDDHVAAFVRNRQGDADALRQLARGNNTQPEPAQEERTLLGPVDFSQNQREWLLEADWAQRAFLQSYMLSIIDNAGIFSHVSYFNFACVSSTFVQALCRDDFWEALPGLNKLALYVLPECRHIERTDVRVLSNSLHPSWACDEVFRLLNDHIGKISNITTLEIGWERSAEDHNAAEIYRRFLPAPITQLANAFASSPSTVRLPHVRNLTLANCYMSPSSLKTLIRDLQECKLRTVTLSRACLMARSRIRTLNYRPPFNNAAREALGLSYRDGSWAVVINDISPSLIVPGLESDDSKLGLPRKLNKLEFKACAYAMSKASQQAQQGPDPRAGGLWSTWHAQQAVLGQFGVIGGQDPNAAETDEDGVAMGTDPHLAELVVDVGSKETLSLVHDYGFQVIDSHAGDPTDQQARWIIGDEAKFSGVLSRN</sequence>
<feature type="compositionally biased region" description="Polar residues" evidence="1">
    <location>
        <begin position="1"/>
        <end position="16"/>
    </location>
</feature>
<accession>A0A9P4MCM1</accession>
<dbReference type="AlphaFoldDB" id="A0A9P4MCM1"/>
<organism evidence="3 4">
    <name type="scientific">Myriangium duriaei CBS 260.36</name>
    <dbReference type="NCBI Taxonomy" id="1168546"/>
    <lineage>
        <taxon>Eukaryota</taxon>
        <taxon>Fungi</taxon>
        <taxon>Dikarya</taxon>
        <taxon>Ascomycota</taxon>
        <taxon>Pezizomycotina</taxon>
        <taxon>Dothideomycetes</taxon>
        <taxon>Dothideomycetidae</taxon>
        <taxon>Myriangiales</taxon>
        <taxon>Myriangiaceae</taxon>
        <taxon>Myriangium</taxon>
    </lineage>
</organism>
<dbReference type="EMBL" id="ML996093">
    <property type="protein sequence ID" value="KAF2148348.1"/>
    <property type="molecule type" value="Genomic_DNA"/>
</dbReference>
<keyword evidence="4" id="KW-1185">Reference proteome</keyword>
<protein>
    <recommendedName>
        <fullName evidence="2">F-box domain-containing protein</fullName>
    </recommendedName>
</protein>
<feature type="domain" description="F-box" evidence="2">
    <location>
        <begin position="44"/>
        <end position="71"/>
    </location>
</feature>
<name>A0A9P4MCM1_9PEZI</name>
<feature type="region of interest" description="Disordered" evidence="1">
    <location>
        <begin position="1"/>
        <end position="40"/>
    </location>
</feature>
<reference evidence="3" key="1">
    <citation type="journal article" date="2020" name="Stud. Mycol.">
        <title>101 Dothideomycetes genomes: a test case for predicting lifestyles and emergence of pathogens.</title>
        <authorList>
            <person name="Haridas S."/>
            <person name="Albert R."/>
            <person name="Binder M."/>
            <person name="Bloem J."/>
            <person name="Labutti K."/>
            <person name="Salamov A."/>
            <person name="Andreopoulos B."/>
            <person name="Baker S."/>
            <person name="Barry K."/>
            <person name="Bills G."/>
            <person name="Bluhm B."/>
            <person name="Cannon C."/>
            <person name="Castanera R."/>
            <person name="Culley D."/>
            <person name="Daum C."/>
            <person name="Ezra D."/>
            <person name="Gonzalez J."/>
            <person name="Henrissat B."/>
            <person name="Kuo A."/>
            <person name="Liang C."/>
            <person name="Lipzen A."/>
            <person name="Lutzoni F."/>
            <person name="Magnuson J."/>
            <person name="Mondo S."/>
            <person name="Nolan M."/>
            <person name="Ohm R."/>
            <person name="Pangilinan J."/>
            <person name="Park H.-J."/>
            <person name="Ramirez L."/>
            <person name="Alfaro M."/>
            <person name="Sun H."/>
            <person name="Tritt A."/>
            <person name="Yoshinaga Y."/>
            <person name="Zwiers L.-H."/>
            <person name="Turgeon B."/>
            <person name="Goodwin S."/>
            <person name="Spatafora J."/>
            <person name="Crous P."/>
            <person name="Grigoriev I."/>
        </authorList>
    </citation>
    <scope>NUCLEOTIDE SEQUENCE</scope>
    <source>
        <strain evidence="3">CBS 260.36</strain>
    </source>
</reference>
<comment type="caution">
    <text evidence="3">The sequence shown here is derived from an EMBL/GenBank/DDBJ whole genome shotgun (WGS) entry which is preliminary data.</text>
</comment>
<evidence type="ECO:0000313" key="3">
    <source>
        <dbReference type="EMBL" id="KAF2148348.1"/>
    </source>
</evidence>
<dbReference type="Proteomes" id="UP000799439">
    <property type="component" value="Unassembled WGS sequence"/>
</dbReference>
<dbReference type="InterPro" id="IPR001810">
    <property type="entry name" value="F-box_dom"/>
</dbReference>
<evidence type="ECO:0000256" key="1">
    <source>
        <dbReference type="SAM" id="MobiDB-lite"/>
    </source>
</evidence>
<dbReference type="Pfam" id="PF00646">
    <property type="entry name" value="F-box"/>
    <property type="match status" value="1"/>
</dbReference>
<dbReference type="OrthoDB" id="4194555at2759"/>
<proteinExistence type="predicted"/>
<evidence type="ECO:0000313" key="4">
    <source>
        <dbReference type="Proteomes" id="UP000799439"/>
    </source>
</evidence>